<reference evidence="6 7" key="1">
    <citation type="submission" date="2018-10" db="EMBL/GenBank/DDBJ databases">
        <authorList>
            <person name="Jung H.S."/>
            <person name="Jeon C.O."/>
        </authorList>
    </citation>
    <scope>NUCLEOTIDE SEQUENCE [LARGE SCALE GENOMIC DNA]</scope>
    <source>
        <strain evidence="6 7">MA-7-27</strain>
    </source>
</reference>
<feature type="domain" description="Solute-binding protein family 5" evidence="5">
    <location>
        <begin position="102"/>
        <end position="499"/>
    </location>
</feature>
<evidence type="ECO:0000313" key="7">
    <source>
        <dbReference type="Proteomes" id="UP000281343"/>
    </source>
</evidence>
<keyword evidence="3 4" id="KW-0732">Signal</keyword>
<dbReference type="OrthoDB" id="9803988at2"/>
<dbReference type="InterPro" id="IPR030678">
    <property type="entry name" value="Peptide/Ni-bd"/>
</dbReference>
<organism evidence="6 7">
    <name type="scientific">Rhodophyticola porphyridii</name>
    <dbReference type="NCBI Taxonomy" id="1852017"/>
    <lineage>
        <taxon>Bacteria</taxon>
        <taxon>Pseudomonadati</taxon>
        <taxon>Pseudomonadota</taxon>
        <taxon>Alphaproteobacteria</taxon>
        <taxon>Rhodobacterales</taxon>
        <taxon>Roseobacteraceae</taxon>
        <taxon>Rhodophyticola</taxon>
    </lineage>
</organism>
<dbReference type="SUPFAM" id="SSF53850">
    <property type="entry name" value="Periplasmic binding protein-like II"/>
    <property type="match status" value="1"/>
</dbReference>
<dbReference type="GO" id="GO:0042884">
    <property type="term" value="P:microcin transport"/>
    <property type="evidence" value="ECO:0007669"/>
    <property type="project" value="TreeGrafter"/>
</dbReference>
<dbReference type="GO" id="GO:1904680">
    <property type="term" value="F:peptide transmembrane transporter activity"/>
    <property type="evidence" value="ECO:0007669"/>
    <property type="project" value="TreeGrafter"/>
</dbReference>
<dbReference type="GO" id="GO:0043190">
    <property type="term" value="C:ATP-binding cassette (ABC) transporter complex"/>
    <property type="evidence" value="ECO:0007669"/>
    <property type="project" value="InterPro"/>
</dbReference>
<evidence type="ECO:0000256" key="4">
    <source>
        <dbReference type="SAM" id="SignalP"/>
    </source>
</evidence>
<evidence type="ECO:0000256" key="1">
    <source>
        <dbReference type="ARBA" id="ARBA00004418"/>
    </source>
</evidence>
<dbReference type="Gene3D" id="3.10.105.10">
    <property type="entry name" value="Dipeptide-binding Protein, Domain 3"/>
    <property type="match status" value="1"/>
</dbReference>
<evidence type="ECO:0000313" key="6">
    <source>
        <dbReference type="EMBL" id="RMA41413.1"/>
    </source>
</evidence>
<feature type="signal peptide" evidence="4">
    <location>
        <begin position="1"/>
        <end position="25"/>
    </location>
</feature>
<comment type="similarity">
    <text evidence="2">Belongs to the bacterial solute-binding protein 5 family.</text>
</comment>
<proteinExistence type="inferred from homology"/>
<gene>
    <name evidence="6" type="ORF">D9R08_13905</name>
</gene>
<dbReference type="Gene3D" id="3.40.190.10">
    <property type="entry name" value="Periplasmic binding protein-like II"/>
    <property type="match status" value="1"/>
</dbReference>
<dbReference type="PIRSF" id="PIRSF002741">
    <property type="entry name" value="MppA"/>
    <property type="match status" value="1"/>
</dbReference>
<dbReference type="AlphaFoldDB" id="A0A3L9Y4Z8"/>
<dbReference type="PANTHER" id="PTHR30290:SF64">
    <property type="entry name" value="ABC TRANSPORTER PERIPLASMIC BINDING PROTEIN"/>
    <property type="match status" value="1"/>
</dbReference>
<name>A0A3L9Y4Z8_9RHOB</name>
<dbReference type="CDD" id="cd08497">
    <property type="entry name" value="MbnE-like"/>
    <property type="match status" value="1"/>
</dbReference>
<comment type="caution">
    <text evidence="6">The sequence shown here is derived from an EMBL/GenBank/DDBJ whole genome shotgun (WGS) entry which is preliminary data.</text>
</comment>
<comment type="subcellular location">
    <subcellularLocation>
        <location evidence="1">Periplasm</location>
    </subcellularLocation>
</comment>
<evidence type="ECO:0000259" key="5">
    <source>
        <dbReference type="Pfam" id="PF00496"/>
    </source>
</evidence>
<protein>
    <submittedName>
        <fullName evidence="6">ABC transporter substrate-binding protein</fullName>
    </submittedName>
</protein>
<dbReference type="EMBL" id="RCNT01000007">
    <property type="protein sequence ID" value="RMA41413.1"/>
    <property type="molecule type" value="Genomic_DNA"/>
</dbReference>
<dbReference type="InterPro" id="IPR000914">
    <property type="entry name" value="SBP_5_dom"/>
</dbReference>
<sequence length="604" mass="67408">MRADCFTRFFATLGAIAILGTTAWAEPQHGIAMYGDPALPPDFAHLPYANPDAPTGGRVVTGEVGSFDSLNPHSRLGSVPWQLRFLAYESLMGRSYGEPFSLYGLLAESVEADPEGQWVEFHLRPEARFSDDSPVTVEDVIWSYETLGTEGHPRYRSAWENVAGIEPVGERGIRITFVEANREMALLMGMRPILKAAQWDGVDFATSGLDIVPITTAPYVITDYEAGRYVSLTRDPDYWGADLPFRRGTNVIDEVRLEFFGDATAMFEAFTSGIINTIRETNAANWEQNYDFPRIQSGEVVKSLIPHQRPTGMTGFVMNGRTPAFEDWRVREAMIQAFNFEFINQTINGGSEPRITSYFANSVLAMEPGPAQGRVAEFLEPFADALLPGALEGYEMPVSDGSEANRAGTRAALSLMEEAGYSIENGVMVGPDGEPFSFEILLQQGSSENQSIINIYVEALSRLGISPRISTVDSAQYRERTDAFDFDMTYYRRGLSLSPGNEQRLYWGCEMAETQGSRNLMGVCNPAIEAMIDRMLTSDSLEDYQAAVRALDRILTAGRHVIPIWHSPVSRIAHVRELRYPETLPIYGDFLNFHPDVWWYEEAE</sequence>
<dbReference type="PANTHER" id="PTHR30290">
    <property type="entry name" value="PERIPLASMIC BINDING COMPONENT OF ABC TRANSPORTER"/>
    <property type="match status" value="1"/>
</dbReference>
<feature type="chain" id="PRO_5018204044" evidence="4">
    <location>
        <begin position="26"/>
        <end position="604"/>
    </location>
</feature>
<dbReference type="Proteomes" id="UP000281343">
    <property type="component" value="Unassembled WGS sequence"/>
</dbReference>
<evidence type="ECO:0000256" key="2">
    <source>
        <dbReference type="ARBA" id="ARBA00005695"/>
    </source>
</evidence>
<dbReference type="GO" id="GO:0015833">
    <property type="term" value="P:peptide transport"/>
    <property type="evidence" value="ECO:0007669"/>
    <property type="project" value="TreeGrafter"/>
</dbReference>
<evidence type="ECO:0000256" key="3">
    <source>
        <dbReference type="ARBA" id="ARBA00022729"/>
    </source>
</evidence>
<accession>A0A3L9Y4Z8</accession>
<dbReference type="GO" id="GO:0030288">
    <property type="term" value="C:outer membrane-bounded periplasmic space"/>
    <property type="evidence" value="ECO:0007669"/>
    <property type="project" value="TreeGrafter"/>
</dbReference>
<keyword evidence="7" id="KW-1185">Reference proteome</keyword>
<dbReference type="InterPro" id="IPR039424">
    <property type="entry name" value="SBP_5"/>
</dbReference>
<dbReference type="Pfam" id="PF00496">
    <property type="entry name" value="SBP_bac_5"/>
    <property type="match status" value="1"/>
</dbReference>
<dbReference type="RefSeq" id="WP_121898672.1">
    <property type="nucleotide sequence ID" value="NZ_RCNT01000007.1"/>
</dbReference>